<dbReference type="RefSeq" id="XP_012896854.1">
    <property type="nucleotide sequence ID" value="XM_013041400.1"/>
</dbReference>
<dbReference type="OMA" id="RHWKPNA"/>
<comment type="subcellular location">
    <subcellularLocation>
        <location evidence="1">Nucleus</location>
    </subcellularLocation>
</comment>
<feature type="repeat" description="WD" evidence="6">
    <location>
        <begin position="379"/>
        <end position="413"/>
    </location>
</feature>
<evidence type="ECO:0000256" key="1">
    <source>
        <dbReference type="ARBA" id="ARBA00004123"/>
    </source>
</evidence>
<dbReference type="InterPro" id="IPR051972">
    <property type="entry name" value="Glutamate-rich_WD_repeat"/>
</dbReference>
<dbReference type="PANTHER" id="PTHR45903">
    <property type="entry name" value="GLUTAMATE-RICH WD REPEAT-CONTAINING PROTEIN 1"/>
    <property type="match status" value="1"/>
</dbReference>
<dbReference type="InterPro" id="IPR001680">
    <property type="entry name" value="WD40_rpt"/>
</dbReference>
<dbReference type="Proteomes" id="UP000008312">
    <property type="component" value="Unassembled WGS sequence"/>
</dbReference>
<dbReference type="GO" id="GO:0042254">
    <property type="term" value="P:ribosome biogenesis"/>
    <property type="evidence" value="ECO:0007669"/>
    <property type="project" value="TreeGrafter"/>
</dbReference>
<feature type="repeat" description="WD" evidence="6">
    <location>
        <begin position="333"/>
        <end position="369"/>
    </location>
</feature>
<sequence>MKRGTNGNSSQKRTNAQGKDQAEDQENFLYEDPYVDTFEEEDIVDPKEEEELEKRELEGIDEEREVHGVFRIGKDKIDQGEKMDYDNSAYRMYHRLNVEWPCLSFDVIHDNLGAIRRRYPHTLYLVSGTQAESGSDNQIVVSKISSLCETKYDDDPTEEPDDESDPVISVSTIPHRGAVNRIRCLPNRSQVVGVWSETGVVSIYNIASQLSQVEKASTPASGSTASTPLSLPSLPTDPVYQFKGHRAEGYALDWSLCEKGLLATGDCAGLIHITSPLEGGWTTDATPFQDHADSVEDLQWSPSESTVFASCSVDRTVRIWDTRNPSRRSMLTVQAHDSDVNVLNWNKQVGYLMVTGSDDCSFRVWDIRNLKSGGFVGSFDYLQAPITSVEWSPHDSSVLGVSSDDQLTLWDLSLEADEADQIPGVPSQLLFVHAGQTAIKELHFHNQIPDLVVSTAQDGFNCFIPDITVGDGMEEE</sequence>
<dbReference type="Pfam" id="PF12265">
    <property type="entry name" value="CAF1C_H4-bd"/>
    <property type="match status" value="1"/>
</dbReference>
<feature type="domain" description="Histone-binding protein RBBP4-like N-terminal" evidence="8">
    <location>
        <begin position="81"/>
        <end position="147"/>
    </location>
</feature>
<feature type="compositionally biased region" description="Polar residues" evidence="7">
    <location>
        <begin position="1"/>
        <end position="18"/>
    </location>
</feature>
<dbReference type="PANTHER" id="PTHR45903:SF1">
    <property type="entry name" value="GLUTAMATE-RICH WD REPEAT-CONTAINING PROTEIN 1"/>
    <property type="match status" value="1"/>
</dbReference>
<dbReference type="SMART" id="SM00320">
    <property type="entry name" value="WD40"/>
    <property type="match status" value="5"/>
</dbReference>
<dbReference type="EMBL" id="FN668651">
    <property type="protein sequence ID" value="CBK22806.2"/>
    <property type="molecule type" value="Genomic_DNA"/>
</dbReference>
<dbReference type="InterPro" id="IPR036322">
    <property type="entry name" value="WD40_repeat_dom_sf"/>
</dbReference>
<organism evidence="9">
    <name type="scientific">Blastocystis hominis</name>
    <dbReference type="NCBI Taxonomy" id="12968"/>
    <lineage>
        <taxon>Eukaryota</taxon>
        <taxon>Sar</taxon>
        <taxon>Stramenopiles</taxon>
        <taxon>Bigyra</taxon>
        <taxon>Opalozoa</taxon>
        <taxon>Opalinata</taxon>
        <taxon>Blastocystidae</taxon>
        <taxon>Blastocystis</taxon>
    </lineage>
</organism>
<evidence type="ECO:0000313" key="10">
    <source>
        <dbReference type="Proteomes" id="UP000008312"/>
    </source>
</evidence>
<dbReference type="PROSITE" id="PS50294">
    <property type="entry name" value="WD_REPEATS_REGION"/>
    <property type="match status" value="2"/>
</dbReference>
<dbReference type="InParanoid" id="D8M417"/>
<evidence type="ECO:0000256" key="6">
    <source>
        <dbReference type="PROSITE-ProRule" id="PRU00221"/>
    </source>
</evidence>
<feature type="repeat" description="WD" evidence="6">
    <location>
        <begin position="288"/>
        <end position="330"/>
    </location>
</feature>
<dbReference type="SUPFAM" id="SSF50978">
    <property type="entry name" value="WD40 repeat-like"/>
    <property type="match status" value="1"/>
</dbReference>
<evidence type="ECO:0000313" key="9">
    <source>
        <dbReference type="EMBL" id="CBK22806.2"/>
    </source>
</evidence>
<evidence type="ECO:0000256" key="7">
    <source>
        <dbReference type="SAM" id="MobiDB-lite"/>
    </source>
</evidence>
<dbReference type="GeneID" id="24919568"/>
<dbReference type="PROSITE" id="PS00678">
    <property type="entry name" value="WD_REPEATS_1"/>
    <property type="match status" value="1"/>
</dbReference>
<dbReference type="InterPro" id="IPR019775">
    <property type="entry name" value="WD40_repeat_CS"/>
</dbReference>
<dbReference type="PROSITE" id="PS50082">
    <property type="entry name" value="WD_REPEATS_2"/>
    <property type="match status" value="3"/>
</dbReference>
<dbReference type="GO" id="GO:0005730">
    <property type="term" value="C:nucleolus"/>
    <property type="evidence" value="ECO:0007669"/>
    <property type="project" value="TreeGrafter"/>
</dbReference>
<protein>
    <recommendedName>
        <fullName evidence="5">Glutamate-rich WD repeat-containing protein 1</fullName>
    </recommendedName>
</protein>
<evidence type="ECO:0000256" key="2">
    <source>
        <dbReference type="ARBA" id="ARBA00022574"/>
    </source>
</evidence>
<gene>
    <name evidence="9" type="ORF">GSBLH_T00002396001</name>
</gene>
<dbReference type="FunCoup" id="D8M417">
    <property type="interactions" value="391"/>
</dbReference>
<keyword evidence="4" id="KW-0539">Nucleus</keyword>
<evidence type="ECO:0000256" key="3">
    <source>
        <dbReference type="ARBA" id="ARBA00022737"/>
    </source>
</evidence>
<proteinExistence type="predicted"/>
<dbReference type="OrthoDB" id="2161379at2759"/>
<dbReference type="InterPro" id="IPR015943">
    <property type="entry name" value="WD40/YVTN_repeat-like_dom_sf"/>
</dbReference>
<accession>D8M417</accession>
<feature type="region of interest" description="Disordered" evidence="7">
    <location>
        <begin position="1"/>
        <end position="32"/>
    </location>
</feature>
<keyword evidence="2 6" id="KW-0853">WD repeat</keyword>
<dbReference type="AlphaFoldDB" id="D8M417"/>
<dbReference type="InterPro" id="IPR020472">
    <property type="entry name" value="WD40_PAC1"/>
</dbReference>
<keyword evidence="10" id="KW-1185">Reference proteome</keyword>
<evidence type="ECO:0000256" key="5">
    <source>
        <dbReference type="ARBA" id="ARBA00040876"/>
    </source>
</evidence>
<dbReference type="InterPro" id="IPR022052">
    <property type="entry name" value="Histone-bd_RBBP4-like_N"/>
</dbReference>
<dbReference type="Gene3D" id="2.130.10.10">
    <property type="entry name" value="YVTN repeat-like/Quinoprotein amine dehydrogenase"/>
    <property type="match status" value="1"/>
</dbReference>
<evidence type="ECO:0000256" key="4">
    <source>
        <dbReference type="ARBA" id="ARBA00023242"/>
    </source>
</evidence>
<evidence type="ECO:0000259" key="8">
    <source>
        <dbReference type="Pfam" id="PF12265"/>
    </source>
</evidence>
<keyword evidence="3" id="KW-0677">Repeat</keyword>
<dbReference type="PRINTS" id="PR00320">
    <property type="entry name" value="GPROTEINBRPT"/>
</dbReference>
<reference evidence="9" key="1">
    <citation type="submission" date="2010-02" db="EMBL/GenBank/DDBJ databases">
        <title>Sequencing and annotation of the Blastocystis hominis genome.</title>
        <authorList>
            <person name="Wincker P."/>
        </authorList>
    </citation>
    <scope>NUCLEOTIDE SEQUENCE</scope>
    <source>
        <strain evidence="9">Singapore isolate B</strain>
    </source>
</reference>
<dbReference type="Pfam" id="PF00400">
    <property type="entry name" value="WD40"/>
    <property type="match status" value="3"/>
</dbReference>
<name>D8M417_BLAHO</name>